<proteinExistence type="predicted"/>
<sequence>MLLLESRYPSLVLVSIQLLRLNLYTLHGNKILHKGIVQFNRDRELFLLTWSFSCCYRGRQHNVRIGHR</sequence>
<reference evidence="1" key="2">
    <citation type="submission" date="2025-09" db="UniProtKB">
        <authorList>
            <consortium name="Ensembl"/>
        </authorList>
    </citation>
    <scope>IDENTIFICATION</scope>
</reference>
<keyword evidence="2" id="KW-1185">Reference proteome</keyword>
<dbReference type="InParanoid" id="A0A672KW00"/>
<organism evidence="1 2">
    <name type="scientific">Sinocyclocheilus grahami</name>
    <name type="common">Dianchi golden-line fish</name>
    <name type="synonym">Barbus grahami</name>
    <dbReference type="NCBI Taxonomy" id="75366"/>
    <lineage>
        <taxon>Eukaryota</taxon>
        <taxon>Metazoa</taxon>
        <taxon>Chordata</taxon>
        <taxon>Craniata</taxon>
        <taxon>Vertebrata</taxon>
        <taxon>Euteleostomi</taxon>
        <taxon>Actinopterygii</taxon>
        <taxon>Neopterygii</taxon>
        <taxon>Teleostei</taxon>
        <taxon>Ostariophysi</taxon>
        <taxon>Cypriniformes</taxon>
        <taxon>Cyprinidae</taxon>
        <taxon>Cyprininae</taxon>
        <taxon>Sinocyclocheilus</taxon>
    </lineage>
</organism>
<dbReference type="Ensembl" id="ENSSGRT00000018285.1">
    <property type="protein sequence ID" value="ENSSGRP00000016919.1"/>
    <property type="gene ID" value="ENSSGRG00000010267.1"/>
</dbReference>
<dbReference type="AlphaFoldDB" id="A0A672KW00"/>
<dbReference type="Proteomes" id="UP000472262">
    <property type="component" value="Unassembled WGS sequence"/>
</dbReference>
<reference evidence="1" key="1">
    <citation type="submission" date="2025-08" db="UniProtKB">
        <authorList>
            <consortium name="Ensembl"/>
        </authorList>
    </citation>
    <scope>IDENTIFICATION</scope>
</reference>
<protein>
    <submittedName>
        <fullName evidence="1">Uncharacterized protein</fullName>
    </submittedName>
</protein>
<evidence type="ECO:0000313" key="1">
    <source>
        <dbReference type="Ensembl" id="ENSSGRP00000016919.1"/>
    </source>
</evidence>
<accession>A0A672KW00</accession>
<evidence type="ECO:0000313" key="2">
    <source>
        <dbReference type="Proteomes" id="UP000472262"/>
    </source>
</evidence>
<name>A0A672KW00_SINGR</name>